<evidence type="ECO:0000256" key="2">
    <source>
        <dbReference type="ARBA" id="ARBA00005241"/>
    </source>
</evidence>
<evidence type="ECO:0000256" key="6">
    <source>
        <dbReference type="SAM" id="MobiDB-lite"/>
    </source>
</evidence>
<evidence type="ECO:0000313" key="9">
    <source>
        <dbReference type="EMBL" id="EDQ85289.1"/>
    </source>
</evidence>
<sequence>MSWLILPKVLYMLYFGGTGAVFAFLPVFFKDAKHLTYTHVGLAGMAIPFAKFAAAPVLSGIADKLRIHRAMLIGCVLASLVLRVSLLFMNDFPRIILTIVAAESFGSVGGPIFENGVLELLPDKSMYGRQRLFGAIGFGTAVLVSGLAVTHAHVFWPMFANQGVLWVLFLALSTRLALPSDPGFRSRHDKVFPQDEETADSAHDQRPDAIEMASATDQDDTKADARIDNAPTASTGKQPAPQQAALIEILHVMTKDAYTTIFFLTIALSGFGAGIIDNYLFIYIEELGGTKTIQGMARFVMCAAEVPMFWYSGAIFDRLGTTGCLVVTFCAFIVRFLIYAFMSNPWLVVASEPLHGLTFAVMWTAATRQAFAIAPQGLGTTMQGIVSGLHFGLGSGMGALVGGFVYESKGAFSTFMLAVGTASSSLVLLLIAEWTRWRKNRCNGFNPAAAGGRQRTRNGYVELHGT</sequence>
<feature type="transmembrane region" description="Helical" evidence="7">
    <location>
        <begin position="261"/>
        <end position="284"/>
    </location>
</feature>
<feature type="domain" description="Major facilitator superfamily (MFS) profile" evidence="8">
    <location>
        <begin position="258"/>
        <end position="466"/>
    </location>
</feature>
<gene>
    <name evidence="9" type="ORF">MONBRDRAFT_29375</name>
</gene>
<dbReference type="InterPro" id="IPR020846">
    <property type="entry name" value="MFS_dom"/>
</dbReference>
<keyword evidence="5 7" id="KW-0472">Membrane</keyword>
<dbReference type="PANTHER" id="PTHR16172:SF41">
    <property type="entry name" value="MAJOR FACILITATOR SUPERFAMILY DOMAIN-CONTAINING PROTEIN 6-LIKE"/>
    <property type="match status" value="1"/>
</dbReference>
<dbReference type="GO" id="GO:0022857">
    <property type="term" value="F:transmembrane transporter activity"/>
    <property type="evidence" value="ECO:0007669"/>
    <property type="project" value="InterPro"/>
</dbReference>
<dbReference type="CDD" id="cd17335">
    <property type="entry name" value="MFS_MFSD6"/>
    <property type="match status" value="1"/>
</dbReference>
<feature type="transmembrane region" description="Helical" evidence="7">
    <location>
        <begin position="9"/>
        <end position="29"/>
    </location>
</feature>
<dbReference type="Proteomes" id="UP000001357">
    <property type="component" value="Unassembled WGS sequence"/>
</dbReference>
<dbReference type="GO" id="GO:0016020">
    <property type="term" value="C:membrane"/>
    <property type="evidence" value="ECO:0000318"/>
    <property type="project" value="GO_Central"/>
</dbReference>
<dbReference type="KEGG" id="mbr:MONBRDRAFT_29375"/>
<evidence type="ECO:0000259" key="8">
    <source>
        <dbReference type="PROSITE" id="PS50850"/>
    </source>
</evidence>
<name>A9VAW9_MONBE</name>
<feature type="transmembrane region" description="Helical" evidence="7">
    <location>
        <begin position="35"/>
        <end position="58"/>
    </location>
</feature>
<dbReference type="Gene3D" id="1.20.1250.20">
    <property type="entry name" value="MFS general substrate transporter like domains"/>
    <property type="match status" value="2"/>
</dbReference>
<dbReference type="STRING" id="81824.A9VAW9"/>
<evidence type="ECO:0000256" key="7">
    <source>
        <dbReference type="SAM" id="Phobius"/>
    </source>
</evidence>
<feature type="transmembrane region" description="Helical" evidence="7">
    <location>
        <begin position="296"/>
        <end position="316"/>
    </location>
</feature>
<keyword evidence="10" id="KW-1185">Reference proteome</keyword>
<accession>A9VAW9</accession>
<dbReference type="InterPro" id="IPR024989">
    <property type="entry name" value="MFS_assoc_dom"/>
</dbReference>
<dbReference type="EMBL" id="CH991575">
    <property type="protein sequence ID" value="EDQ85289.1"/>
    <property type="molecule type" value="Genomic_DNA"/>
</dbReference>
<dbReference type="SUPFAM" id="SSF103473">
    <property type="entry name" value="MFS general substrate transporter"/>
    <property type="match status" value="1"/>
</dbReference>
<dbReference type="PANTHER" id="PTHR16172">
    <property type="entry name" value="MAJOR FACILITATOR SUPERFAMILY DOMAIN-CONTAINING PROTEIN 6-LIKE"/>
    <property type="match status" value="1"/>
</dbReference>
<evidence type="ECO:0000256" key="5">
    <source>
        <dbReference type="ARBA" id="ARBA00023136"/>
    </source>
</evidence>
<protein>
    <recommendedName>
        <fullName evidence="8">Major facilitator superfamily (MFS) profile domain-containing protein</fullName>
    </recommendedName>
</protein>
<reference evidence="9 10" key="1">
    <citation type="journal article" date="2008" name="Nature">
        <title>The genome of the choanoflagellate Monosiga brevicollis and the origin of metazoans.</title>
        <authorList>
            <consortium name="JGI Sequencing"/>
            <person name="King N."/>
            <person name="Westbrook M.J."/>
            <person name="Young S.L."/>
            <person name="Kuo A."/>
            <person name="Abedin M."/>
            <person name="Chapman J."/>
            <person name="Fairclough S."/>
            <person name="Hellsten U."/>
            <person name="Isogai Y."/>
            <person name="Letunic I."/>
            <person name="Marr M."/>
            <person name="Pincus D."/>
            <person name="Putnam N."/>
            <person name="Rokas A."/>
            <person name="Wright K.J."/>
            <person name="Zuzow R."/>
            <person name="Dirks W."/>
            <person name="Good M."/>
            <person name="Goodstein D."/>
            <person name="Lemons D."/>
            <person name="Li W."/>
            <person name="Lyons J.B."/>
            <person name="Morris A."/>
            <person name="Nichols S."/>
            <person name="Richter D.J."/>
            <person name="Salamov A."/>
            <person name="Bork P."/>
            <person name="Lim W.A."/>
            <person name="Manning G."/>
            <person name="Miller W.T."/>
            <person name="McGinnis W."/>
            <person name="Shapiro H."/>
            <person name="Tjian R."/>
            <person name="Grigoriev I.V."/>
            <person name="Rokhsar D."/>
        </authorList>
    </citation>
    <scope>NUCLEOTIDE SEQUENCE [LARGE SCALE GENOMIC DNA]</scope>
    <source>
        <strain evidence="10">MX1 / ATCC 50154</strain>
    </source>
</reference>
<proteinExistence type="inferred from homology"/>
<feature type="region of interest" description="Disordered" evidence="6">
    <location>
        <begin position="187"/>
        <end position="207"/>
    </location>
</feature>
<comment type="similarity">
    <text evidence="2">Belongs to the major facilitator superfamily. MFSD6 family.</text>
</comment>
<dbReference type="PROSITE" id="PS50850">
    <property type="entry name" value="MFS"/>
    <property type="match status" value="1"/>
</dbReference>
<evidence type="ECO:0000313" key="10">
    <source>
        <dbReference type="Proteomes" id="UP000001357"/>
    </source>
</evidence>
<organism evidence="9 10">
    <name type="scientific">Monosiga brevicollis</name>
    <name type="common">Choanoflagellate</name>
    <dbReference type="NCBI Taxonomy" id="81824"/>
    <lineage>
        <taxon>Eukaryota</taxon>
        <taxon>Choanoflagellata</taxon>
        <taxon>Craspedida</taxon>
        <taxon>Salpingoecidae</taxon>
        <taxon>Monosiga</taxon>
    </lineage>
</organism>
<dbReference type="eggNOG" id="KOG3762">
    <property type="taxonomic scope" value="Eukaryota"/>
</dbReference>
<dbReference type="GeneID" id="5895144"/>
<feature type="transmembrane region" description="Helical" evidence="7">
    <location>
        <begin position="412"/>
        <end position="431"/>
    </location>
</feature>
<evidence type="ECO:0000256" key="4">
    <source>
        <dbReference type="ARBA" id="ARBA00022989"/>
    </source>
</evidence>
<feature type="transmembrane region" description="Helical" evidence="7">
    <location>
        <begin position="70"/>
        <end position="89"/>
    </location>
</feature>
<dbReference type="InParanoid" id="A9VAW9"/>
<dbReference type="AlphaFoldDB" id="A9VAW9"/>
<comment type="subcellular location">
    <subcellularLocation>
        <location evidence="1">Membrane</location>
        <topology evidence="1">Multi-pass membrane protein</topology>
    </subcellularLocation>
</comment>
<feature type="transmembrane region" description="Helical" evidence="7">
    <location>
        <begin position="323"/>
        <end position="342"/>
    </location>
</feature>
<dbReference type="Pfam" id="PF12832">
    <property type="entry name" value="MFS_1_like"/>
    <property type="match status" value="1"/>
</dbReference>
<evidence type="ECO:0000256" key="1">
    <source>
        <dbReference type="ARBA" id="ARBA00004141"/>
    </source>
</evidence>
<keyword evidence="4 7" id="KW-1133">Transmembrane helix</keyword>
<dbReference type="InterPro" id="IPR036259">
    <property type="entry name" value="MFS_trans_sf"/>
</dbReference>
<dbReference type="RefSeq" id="XP_001749910.1">
    <property type="nucleotide sequence ID" value="XM_001749858.1"/>
</dbReference>
<feature type="transmembrane region" description="Helical" evidence="7">
    <location>
        <begin position="133"/>
        <end position="153"/>
    </location>
</feature>
<feature type="transmembrane region" description="Helical" evidence="7">
    <location>
        <begin position="385"/>
        <end position="406"/>
    </location>
</feature>
<dbReference type="OMA" id="FIMATCF"/>
<evidence type="ECO:0000256" key="3">
    <source>
        <dbReference type="ARBA" id="ARBA00022692"/>
    </source>
</evidence>
<feature type="transmembrane region" description="Helical" evidence="7">
    <location>
        <begin position="159"/>
        <end position="178"/>
    </location>
</feature>
<dbReference type="InterPro" id="IPR051717">
    <property type="entry name" value="MFS_MFSD6"/>
</dbReference>
<keyword evidence="3 7" id="KW-0812">Transmembrane</keyword>